<dbReference type="EMBL" id="HACG01044686">
    <property type="protein sequence ID" value="CEK91551.1"/>
    <property type="molecule type" value="Transcribed_RNA"/>
</dbReference>
<name>A0A0B7BGX9_9EUPU</name>
<gene>
    <name evidence="1" type="primary">ORF183567</name>
</gene>
<proteinExistence type="predicted"/>
<evidence type="ECO:0000313" key="1">
    <source>
        <dbReference type="EMBL" id="CEK91551.1"/>
    </source>
</evidence>
<feature type="non-terminal residue" evidence="1">
    <location>
        <position position="1"/>
    </location>
</feature>
<reference evidence="1" key="1">
    <citation type="submission" date="2014-12" db="EMBL/GenBank/DDBJ databases">
        <title>Insight into the proteome of Arion vulgaris.</title>
        <authorList>
            <person name="Aradska J."/>
            <person name="Bulat T."/>
            <person name="Smidak R."/>
            <person name="Sarate P."/>
            <person name="Gangsoo J."/>
            <person name="Sialana F."/>
            <person name="Bilban M."/>
            <person name="Lubec G."/>
        </authorList>
    </citation>
    <scope>NUCLEOTIDE SEQUENCE</scope>
    <source>
        <tissue evidence="1">Skin</tissue>
    </source>
</reference>
<accession>A0A0B7BGX9</accession>
<protein>
    <submittedName>
        <fullName evidence="1">Uncharacterized protein</fullName>
    </submittedName>
</protein>
<sequence>FLCTKEIGAHMGYSPKCNADGLINLIFFNDPAELVLLAFDPIQCATCICLYVVPYNVFNLSGHVGRRIFLTSSSAWHLKRW</sequence>
<dbReference type="AlphaFoldDB" id="A0A0B7BGX9"/>
<organism evidence="1">
    <name type="scientific">Arion vulgaris</name>
    <dbReference type="NCBI Taxonomy" id="1028688"/>
    <lineage>
        <taxon>Eukaryota</taxon>
        <taxon>Metazoa</taxon>
        <taxon>Spiralia</taxon>
        <taxon>Lophotrochozoa</taxon>
        <taxon>Mollusca</taxon>
        <taxon>Gastropoda</taxon>
        <taxon>Heterobranchia</taxon>
        <taxon>Euthyneura</taxon>
        <taxon>Panpulmonata</taxon>
        <taxon>Eupulmonata</taxon>
        <taxon>Stylommatophora</taxon>
        <taxon>Helicina</taxon>
        <taxon>Arionoidea</taxon>
        <taxon>Arionidae</taxon>
        <taxon>Arion</taxon>
    </lineage>
</organism>